<evidence type="ECO:0000313" key="1">
    <source>
        <dbReference type="EMBL" id="GFU61621.1"/>
    </source>
</evidence>
<sequence>MKTHVVYNPSADIVPTCEILNARYTCPARRAPAFYKHTFALLHAINDYIRKEIYSAPTERLQTWHQPKPTKKYLLMASV</sequence>
<dbReference type="AlphaFoldDB" id="A0A8X6R5M1"/>
<comment type="caution">
    <text evidence="1">The sequence shown here is derived from an EMBL/GenBank/DDBJ whole genome shotgun (WGS) entry which is preliminary data.</text>
</comment>
<dbReference type="EMBL" id="BMAW01040927">
    <property type="protein sequence ID" value="GFU61621.1"/>
    <property type="molecule type" value="Genomic_DNA"/>
</dbReference>
<keyword evidence="2" id="KW-1185">Reference proteome</keyword>
<accession>A0A8X6R5M1</accession>
<protein>
    <submittedName>
        <fullName evidence="1">Uncharacterized protein</fullName>
    </submittedName>
</protein>
<evidence type="ECO:0000313" key="2">
    <source>
        <dbReference type="Proteomes" id="UP000887013"/>
    </source>
</evidence>
<proteinExistence type="predicted"/>
<gene>
    <name evidence="1" type="ORF">NPIL_621861</name>
</gene>
<name>A0A8X6R5M1_NEPPI</name>
<dbReference type="OrthoDB" id="6150801at2759"/>
<organism evidence="1 2">
    <name type="scientific">Nephila pilipes</name>
    <name type="common">Giant wood spider</name>
    <name type="synonym">Nephila maculata</name>
    <dbReference type="NCBI Taxonomy" id="299642"/>
    <lineage>
        <taxon>Eukaryota</taxon>
        <taxon>Metazoa</taxon>
        <taxon>Ecdysozoa</taxon>
        <taxon>Arthropoda</taxon>
        <taxon>Chelicerata</taxon>
        <taxon>Arachnida</taxon>
        <taxon>Araneae</taxon>
        <taxon>Araneomorphae</taxon>
        <taxon>Entelegynae</taxon>
        <taxon>Araneoidea</taxon>
        <taxon>Nephilidae</taxon>
        <taxon>Nephila</taxon>
    </lineage>
</organism>
<reference evidence="1" key="1">
    <citation type="submission" date="2020-08" db="EMBL/GenBank/DDBJ databases">
        <title>Multicomponent nature underlies the extraordinary mechanical properties of spider dragline silk.</title>
        <authorList>
            <person name="Kono N."/>
            <person name="Nakamura H."/>
            <person name="Mori M."/>
            <person name="Yoshida Y."/>
            <person name="Ohtoshi R."/>
            <person name="Malay A.D."/>
            <person name="Moran D.A.P."/>
            <person name="Tomita M."/>
            <person name="Numata K."/>
            <person name="Arakawa K."/>
        </authorList>
    </citation>
    <scope>NUCLEOTIDE SEQUENCE</scope>
</reference>
<dbReference type="Proteomes" id="UP000887013">
    <property type="component" value="Unassembled WGS sequence"/>
</dbReference>